<dbReference type="EMBL" id="CP018092">
    <property type="protein sequence ID" value="ATS17947.1"/>
    <property type="molecule type" value="Genomic_DNA"/>
</dbReference>
<dbReference type="Proteomes" id="UP000231057">
    <property type="component" value="Chromosome"/>
</dbReference>
<protein>
    <submittedName>
        <fullName evidence="3">Carboxylate-amine ligase</fullName>
    </submittedName>
</protein>
<dbReference type="GO" id="GO:0016874">
    <property type="term" value="F:ligase activity"/>
    <property type="evidence" value="ECO:0007669"/>
    <property type="project" value="UniProtKB-KW"/>
</dbReference>
<reference evidence="4" key="2">
    <citation type="journal article" date="2022" name="Front. Microbiol.">
        <title>Comparative Genomic Analysis Revealed Distinct Molecular Components and Organization of CO2-Concentrating Mechanism in Thermophilic Cyanobacteria.</title>
        <authorList>
            <person name="Tang J."/>
            <person name="Zhou H."/>
            <person name="Yao D."/>
            <person name="Riaz S."/>
            <person name="You D."/>
            <person name="Klepacz-Smolka A."/>
            <person name="Daroch M."/>
        </authorList>
    </citation>
    <scope>NUCLEOTIDE SEQUENCE [LARGE SCALE GENOMIC DNA]</scope>
    <source>
        <strain evidence="4">PCC 6715</strain>
    </source>
</reference>
<evidence type="ECO:0000313" key="4">
    <source>
        <dbReference type="Proteomes" id="UP000231057"/>
    </source>
</evidence>
<dbReference type="Pfam" id="PF18105">
    <property type="entry name" value="PGM1_C"/>
    <property type="match status" value="1"/>
</dbReference>
<keyword evidence="4" id="KW-1185">Reference proteome</keyword>
<dbReference type="RefSeq" id="WP_099798296.1">
    <property type="nucleotide sequence ID" value="NZ_CP018092.1"/>
</dbReference>
<feature type="domain" description="IQCH-like ATP-grasp" evidence="2">
    <location>
        <begin position="272"/>
        <end position="414"/>
    </location>
</feature>
<dbReference type="KEGG" id="slw:BRW62_03405"/>
<organism evidence="3 4">
    <name type="scientific">Parathermosynechococcus lividus PCC 6715</name>
    <dbReference type="NCBI Taxonomy" id="1917166"/>
    <lineage>
        <taxon>Bacteria</taxon>
        <taxon>Bacillati</taxon>
        <taxon>Cyanobacteriota</taxon>
        <taxon>Cyanophyceae</taxon>
        <taxon>Acaryochloridales</taxon>
        <taxon>Thermosynechococcaceae</taxon>
        <taxon>Parathermosynechococcus</taxon>
    </lineage>
</organism>
<sequence length="510" mass="57264">MSIAQQFHHLQTRLQECWEGTETFVPELPKGPGGIERDIVVVPSLSFPQPELAKITGYTHYEERQLYTLIQLRNPRTRMIYITSQPLHPSIIDYYLDLLPGVPTSHARDRLLLLATYDRSDKPLTAKILERPRLVERIRQALRPNQAYMVCFNSTPLERELAVTLGIPLYSTDPDLLYWGTKAGSRELFAAAGIPHPVGSGFLATVSELVQAIAHLQAKYPHLHRLVVKLNEAFSGEGNALLDLTQVRPTTSPTDPAHLQRLENSLADMRFQAPNETWDSYRQRFITLGGIVEAFIDGSQKRSPSVQGRITPDGRVEIISTHEQLLNEPEGQIFIGCEFPAHADYRHQLQDLGRTAGTYLAQQGVIGYYGLDFVATFDADQQAWELAAIEINLRKGGTTHPFMTLQFLTDGHYELESGLFYSKHRRPKFYIASDNLCQPQYRGLLPNDLLDMIARYHLHFDSSTETGTVFHLMGALSEFGKLGLVSIGNTPEEAQAIYTQTIGVLDAAAL</sequence>
<dbReference type="InterPro" id="IPR056855">
    <property type="entry name" value="ATP-grasp_IQCH"/>
</dbReference>
<feature type="domain" description="PGM1 C-terminal" evidence="1">
    <location>
        <begin position="449"/>
        <end position="500"/>
    </location>
</feature>
<evidence type="ECO:0000259" key="1">
    <source>
        <dbReference type="Pfam" id="PF18105"/>
    </source>
</evidence>
<dbReference type="AlphaFoldDB" id="A0A2D2Q0Z7"/>
<dbReference type="OrthoDB" id="164032at2"/>
<dbReference type="Pfam" id="PF24923">
    <property type="entry name" value="ATP-grasp_IQCH"/>
    <property type="match status" value="2"/>
</dbReference>
<accession>A0A2D2Q0Z7</accession>
<dbReference type="InterPro" id="IPR041356">
    <property type="entry name" value="PGM1_C"/>
</dbReference>
<proteinExistence type="predicted"/>
<dbReference type="SUPFAM" id="SSF56059">
    <property type="entry name" value="Glutathione synthetase ATP-binding domain-like"/>
    <property type="match status" value="1"/>
</dbReference>
<name>A0A2D2Q0Z7_PARLV</name>
<dbReference type="PANTHER" id="PTHR14465">
    <property type="entry name" value="IQ DOMAIN-CONTAINING PROTEIN H"/>
    <property type="match status" value="1"/>
</dbReference>
<evidence type="ECO:0000259" key="2">
    <source>
        <dbReference type="Pfam" id="PF24923"/>
    </source>
</evidence>
<keyword evidence="3" id="KW-0436">Ligase</keyword>
<feature type="domain" description="IQCH-like ATP-grasp" evidence="2">
    <location>
        <begin position="178"/>
        <end position="253"/>
    </location>
</feature>
<gene>
    <name evidence="3" type="ORF">BRW62_03405</name>
</gene>
<reference evidence="3 4" key="1">
    <citation type="submission" date="2016-11" db="EMBL/GenBank/DDBJ databases">
        <title>Complete genome sequence of thermophilic cyanobacteria strain Synechococcus sp. PCC6715.</title>
        <authorList>
            <person name="Tang J."/>
            <person name="Daroch M."/>
            <person name="Liang Y."/>
            <person name="Jiang D."/>
            <person name="Shah M."/>
        </authorList>
    </citation>
    <scope>NUCLEOTIDE SEQUENCE [LARGE SCALE GENOMIC DNA]</scope>
    <source>
        <strain evidence="3 4">PCC 6715</strain>
    </source>
</reference>
<dbReference type="PANTHER" id="PTHR14465:SF0">
    <property type="entry name" value="IQ DOMAIN-CONTAINING PROTEIN H"/>
    <property type="match status" value="1"/>
</dbReference>
<dbReference type="Gene3D" id="3.30.470.20">
    <property type="entry name" value="ATP-grasp fold, B domain"/>
    <property type="match status" value="1"/>
</dbReference>
<dbReference type="InterPro" id="IPR038752">
    <property type="entry name" value="IQCH"/>
</dbReference>
<evidence type="ECO:0000313" key="3">
    <source>
        <dbReference type="EMBL" id="ATS17947.1"/>
    </source>
</evidence>